<accession>A0ABR4J5F7</accession>
<sequence length="79" mass="8455">MSILPTQTQKVRSLSSRSPGAAKASSHSRLPRPCPPKGNAQVLSPCNFSPSRHVGKQNRKACIQCCPQTVRGVRESVSA</sequence>
<comment type="caution">
    <text evidence="2">The sequence shown here is derived from an EMBL/GenBank/DDBJ whole genome shotgun (WGS) entry which is preliminary data.</text>
</comment>
<feature type="region of interest" description="Disordered" evidence="1">
    <location>
        <begin position="1"/>
        <end position="38"/>
    </location>
</feature>
<organism evidence="2 3">
    <name type="scientific">Aspergillus cavernicola</name>
    <dbReference type="NCBI Taxonomy" id="176166"/>
    <lineage>
        <taxon>Eukaryota</taxon>
        <taxon>Fungi</taxon>
        <taxon>Dikarya</taxon>
        <taxon>Ascomycota</taxon>
        <taxon>Pezizomycotina</taxon>
        <taxon>Eurotiomycetes</taxon>
        <taxon>Eurotiomycetidae</taxon>
        <taxon>Eurotiales</taxon>
        <taxon>Aspergillaceae</taxon>
        <taxon>Aspergillus</taxon>
        <taxon>Aspergillus subgen. Nidulantes</taxon>
    </lineage>
</organism>
<evidence type="ECO:0000256" key="1">
    <source>
        <dbReference type="SAM" id="MobiDB-lite"/>
    </source>
</evidence>
<dbReference type="Proteomes" id="UP001610335">
    <property type="component" value="Unassembled WGS sequence"/>
</dbReference>
<dbReference type="EMBL" id="JBFXLS010000001">
    <property type="protein sequence ID" value="KAL2835260.1"/>
    <property type="molecule type" value="Genomic_DNA"/>
</dbReference>
<keyword evidence="3" id="KW-1185">Reference proteome</keyword>
<evidence type="ECO:0000313" key="2">
    <source>
        <dbReference type="EMBL" id="KAL2835260.1"/>
    </source>
</evidence>
<gene>
    <name evidence="2" type="ORF">BDW59DRAFT_137408</name>
</gene>
<evidence type="ECO:0000313" key="3">
    <source>
        <dbReference type="Proteomes" id="UP001610335"/>
    </source>
</evidence>
<proteinExistence type="predicted"/>
<protein>
    <submittedName>
        <fullName evidence="2">Uncharacterized protein</fullName>
    </submittedName>
</protein>
<reference evidence="2 3" key="1">
    <citation type="submission" date="2024-07" db="EMBL/GenBank/DDBJ databases">
        <title>Section-level genome sequencing and comparative genomics of Aspergillus sections Usti and Cavernicolus.</title>
        <authorList>
            <consortium name="Lawrence Berkeley National Laboratory"/>
            <person name="Nybo J.L."/>
            <person name="Vesth T.C."/>
            <person name="Theobald S."/>
            <person name="Frisvad J.C."/>
            <person name="Larsen T.O."/>
            <person name="Kjaerboelling I."/>
            <person name="Rothschild-Mancinelli K."/>
            <person name="Lyhne E.K."/>
            <person name="Kogle M.E."/>
            <person name="Barry K."/>
            <person name="Clum A."/>
            <person name="Na H."/>
            <person name="Ledsgaard L."/>
            <person name="Lin J."/>
            <person name="Lipzen A."/>
            <person name="Kuo A."/>
            <person name="Riley R."/>
            <person name="Mondo S."/>
            <person name="LaButti K."/>
            <person name="Haridas S."/>
            <person name="Pangalinan J."/>
            <person name="Salamov A.A."/>
            <person name="Simmons B.A."/>
            <person name="Magnuson J.K."/>
            <person name="Chen J."/>
            <person name="Drula E."/>
            <person name="Henrissat B."/>
            <person name="Wiebenga A."/>
            <person name="Lubbers R.J."/>
            <person name="Gomes A.C."/>
            <person name="Makela M.R."/>
            <person name="Stajich J."/>
            <person name="Grigoriev I.V."/>
            <person name="Mortensen U.H."/>
            <person name="De vries R.P."/>
            <person name="Baker S.E."/>
            <person name="Andersen M.R."/>
        </authorList>
    </citation>
    <scope>NUCLEOTIDE SEQUENCE [LARGE SCALE GENOMIC DNA]</scope>
    <source>
        <strain evidence="2 3">CBS 600.67</strain>
    </source>
</reference>
<name>A0ABR4J5F7_9EURO</name>
<feature type="compositionally biased region" description="Polar residues" evidence="1">
    <location>
        <begin position="1"/>
        <end position="18"/>
    </location>
</feature>
<feature type="non-terminal residue" evidence="2">
    <location>
        <position position="79"/>
    </location>
</feature>